<dbReference type="PANTHER" id="PTHR11610:SF173">
    <property type="entry name" value="LIPASE DOMAIN-CONTAINING PROTEIN-RELATED"/>
    <property type="match status" value="1"/>
</dbReference>
<dbReference type="Pfam" id="PF00151">
    <property type="entry name" value="Lipase"/>
    <property type="match status" value="1"/>
</dbReference>
<dbReference type="GO" id="GO:0017171">
    <property type="term" value="F:serine hydrolase activity"/>
    <property type="evidence" value="ECO:0007669"/>
    <property type="project" value="TreeGrafter"/>
</dbReference>
<evidence type="ECO:0000313" key="7">
    <source>
        <dbReference type="Proteomes" id="UP000037510"/>
    </source>
</evidence>
<dbReference type="GO" id="GO:0016042">
    <property type="term" value="P:lipid catabolic process"/>
    <property type="evidence" value="ECO:0007669"/>
    <property type="project" value="TreeGrafter"/>
</dbReference>
<sequence>MLNLFIALDPAGPCFRNLPNEERLNPDAAERVDVVHTNIDGFGIADTMGHVDFYVNGALFSNFILPCFQLCSHVLAAVYWALSFSNPDKFIAVQCDTVADARLGNCFDKELKTNVLGPKTNFSQPGIYYLPTSEAFPYFMGEEGLKKRKYGANNYLLKPAPDVDIVI</sequence>
<dbReference type="Gene3D" id="3.40.50.1820">
    <property type="entry name" value="alpha/beta hydrolase"/>
    <property type="match status" value="1"/>
</dbReference>
<evidence type="ECO:0000256" key="1">
    <source>
        <dbReference type="ARBA" id="ARBA00004613"/>
    </source>
</evidence>
<evidence type="ECO:0000256" key="4">
    <source>
        <dbReference type="RuleBase" id="RU004262"/>
    </source>
</evidence>
<dbReference type="GO" id="GO:0005615">
    <property type="term" value="C:extracellular space"/>
    <property type="evidence" value="ECO:0007669"/>
    <property type="project" value="TreeGrafter"/>
</dbReference>
<dbReference type="Proteomes" id="UP000037510">
    <property type="component" value="Unassembled WGS sequence"/>
</dbReference>
<dbReference type="SUPFAM" id="SSF53474">
    <property type="entry name" value="alpha/beta-Hydrolases"/>
    <property type="match status" value="1"/>
</dbReference>
<keyword evidence="3" id="KW-0964">Secreted</keyword>
<protein>
    <submittedName>
        <fullName evidence="6">Putative lipase</fullName>
    </submittedName>
</protein>
<proteinExistence type="inferred from homology"/>
<dbReference type="EMBL" id="JTDY01000777">
    <property type="protein sequence ID" value="KOB75924.1"/>
    <property type="molecule type" value="Genomic_DNA"/>
</dbReference>
<comment type="similarity">
    <text evidence="2 4">Belongs to the AB hydrolase superfamily. Lipase family.</text>
</comment>
<comment type="caution">
    <text evidence="6">The sequence shown here is derived from an EMBL/GenBank/DDBJ whole genome shotgun (WGS) entry which is preliminary data.</text>
</comment>
<organism evidence="6 7">
    <name type="scientific">Operophtera brumata</name>
    <name type="common">Winter moth</name>
    <name type="synonym">Phalaena brumata</name>
    <dbReference type="NCBI Taxonomy" id="104452"/>
    <lineage>
        <taxon>Eukaryota</taxon>
        <taxon>Metazoa</taxon>
        <taxon>Ecdysozoa</taxon>
        <taxon>Arthropoda</taxon>
        <taxon>Hexapoda</taxon>
        <taxon>Insecta</taxon>
        <taxon>Pterygota</taxon>
        <taxon>Neoptera</taxon>
        <taxon>Endopterygota</taxon>
        <taxon>Lepidoptera</taxon>
        <taxon>Glossata</taxon>
        <taxon>Ditrysia</taxon>
        <taxon>Geometroidea</taxon>
        <taxon>Geometridae</taxon>
        <taxon>Larentiinae</taxon>
        <taxon>Operophtera</taxon>
    </lineage>
</organism>
<evidence type="ECO:0000256" key="3">
    <source>
        <dbReference type="ARBA" id="ARBA00022525"/>
    </source>
</evidence>
<evidence type="ECO:0000256" key="2">
    <source>
        <dbReference type="ARBA" id="ARBA00010701"/>
    </source>
</evidence>
<evidence type="ECO:0000313" key="6">
    <source>
        <dbReference type="EMBL" id="KOB75924.1"/>
    </source>
</evidence>
<gene>
    <name evidence="6" type="ORF">OBRU01_02950</name>
</gene>
<dbReference type="InterPro" id="IPR000734">
    <property type="entry name" value="TAG_lipase"/>
</dbReference>
<dbReference type="InterPro" id="IPR029058">
    <property type="entry name" value="AB_hydrolase_fold"/>
</dbReference>
<dbReference type="GO" id="GO:0016298">
    <property type="term" value="F:lipase activity"/>
    <property type="evidence" value="ECO:0007669"/>
    <property type="project" value="InterPro"/>
</dbReference>
<accession>A0A0L7LKN2</accession>
<dbReference type="InterPro" id="IPR013818">
    <property type="entry name" value="Lipase"/>
</dbReference>
<evidence type="ECO:0000259" key="5">
    <source>
        <dbReference type="Pfam" id="PF00151"/>
    </source>
</evidence>
<feature type="domain" description="Lipase" evidence="5">
    <location>
        <begin position="7"/>
        <end position="135"/>
    </location>
</feature>
<dbReference type="PANTHER" id="PTHR11610">
    <property type="entry name" value="LIPASE"/>
    <property type="match status" value="1"/>
</dbReference>
<dbReference type="STRING" id="104452.A0A0L7LKN2"/>
<dbReference type="AlphaFoldDB" id="A0A0L7LKN2"/>
<comment type="subcellular location">
    <subcellularLocation>
        <location evidence="1">Secreted</location>
    </subcellularLocation>
</comment>
<name>A0A0L7LKN2_OPEBR</name>
<keyword evidence="7" id="KW-1185">Reference proteome</keyword>
<reference evidence="6 7" key="1">
    <citation type="journal article" date="2015" name="Genome Biol. Evol.">
        <title>The genome of winter moth (Operophtera brumata) provides a genomic perspective on sexual dimorphism and phenology.</title>
        <authorList>
            <person name="Derks M.F."/>
            <person name="Smit S."/>
            <person name="Salis L."/>
            <person name="Schijlen E."/>
            <person name="Bossers A."/>
            <person name="Mateman C."/>
            <person name="Pijl A.S."/>
            <person name="de Ridder D."/>
            <person name="Groenen M.A."/>
            <person name="Visser M.E."/>
            <person name="Megens H.J."/>
        </authorList>
    </citation>
    <scope>NUCLEOTIDE SEQUENCE [LARGE SCALE GENOMIC DNA]</scope>
    <source>
        <strain evidence="6">WM2013NL</strain>
        <tissue evidence="6">Head and thorax</tissue>
    </source>
</reference>